<dbReference type="InterPro" id="IPR015419">
    <property type="entry name" value="CTAG/Pcc1"/>
</dbReference>
<evidence type="ECO:0000313" key="2">
    <source>
        <dbReference type="EMBL" id="ANV78923.1"/>
    </source>
</evidence>
<evidence type="ECO:0008006" key="3">
    <source>
        <dbReference type="Google" id="ProtNLM"/>
    </source>
</evidence>
<accession>A0A1B1T9I7</accession>
<comment type="similarity">
    <text evidence="1">Belongs to the CTAG/PCC1 family.</text>
</comment>
<dbReference type="Gene3D" id="3.30.310.50">
    <property type="entry name" value="Alpha-D-phosphohexomutase, C-terminal domain"/>
    <property type="match status" value="1"/>
</dbReference>
<sequence>MKAQVSLKTGKHTKAIAKALTDEAKAGLPKVEVNVFPAGEKLKIDLVAEEFTSLRAALNSFLGWAYCAEGVIKDE</sequence>
<evidence type="ECO:0000256" key="1">
    <source>
        <dbReference type="ARBA" id="ARBA00007073"/>
    </source>
</evidence>
<proteinExistence type="inferred from homology"/>
<protein>
    <recommendedName>
        <fullName evidence="3">Transcription factor Pcc1</fullName>
    </recommendedName>
</protein>
<dbReference type="AlphaFoldDB" id="A0A1B1T9I7"/>
<reference evidence="2" key="2">
    <citation type="journal article" date="2015" name="ISME J.">
        <title>A new class of marine Euryarchaeota group II from the Mediterranean deep chlorophyll maximum.</title>
        <authorList>
            <person name="Martin-Cuadrado A.B."/>
            <person name="Garcia-Heredia I."/>
            <person name="Molto A.G."/>
            <person name="Lopez-Ubeda R."/>
            <person name="Kimes N."/>
            <person name="Lopez-Garcia P."/>
            <person name="Moreira D."/>
            <person name="Rodriguez-Valera F."/>
        </authorList>
    </citation>
    <scope>NUCLEOTIDE SEQUENCE</scope>
</reference>
<dbReference type="EMBL" id="KP211804">
    <property type="protein sequence ID" value="ANV78923.1"/>
    <property type="molecule type" value="Genomic_DNA"/>
</dbReference>
<name>A0A1B1T9I7_9ARCH</name>
<organism evidence="2">
    <name type="scientific">uncultured Poseidoniia archaeon</name>
    <dbReference type="NCBI Taxonomy" id="1697135"/>
    <lineage>
        <taxon>Archaea</taxon>
        <taxon>Methanobacteriati</taxon>
        <taxon>Thermoplasmatota</taxon>
        <taxon>Candidatus Poseidoniia</taxon>
        <taxon>environmental samples</taxon>
    </lineage>
</organism>
<dbReference type="Pfam" id="PF09341">
    <property type="entry name" value="Pcc1"/>
    <property type="match status" value="1"/>
</dbReference>
<reference evidence="2" key="1">
    <citation type="submission" date="2014-11" db="EMBL/GenBank/DDBJ databases">
        <authorList>
            <person name="Zhu J."/>
            <person name="Qi W."/>
            <person name="Song R."/>
        </authorList>
    </citation>
    <scope>NUCLEOTIDE SEQUENCE</scope>
</reference>
<dbReference type="NCBIfam" id="NF011470">
    <property type="entry name" value="PRK14887.1"/>
    <property type="match status" value="1"/>
</dbReference>